<evidence type="ECO:0000313" key="1">
    <source>
        <dbReference type="EMBL" id="GGE65783.1"/>
    </source>
</evidence>
<dbReference type="EMBL" id="BMJO01000006">
    <property type="protein sequence ID" value="GGE65783.1"/>
    <property type="molecule type" value="Genomic_DNA"/>
</dbReference>
<reference evidence="1" key="1">
    <citation type="journal article" date="2014" name="Int. J. Syst. Evol. Microbiol.">
        <title>Complete genome of a new Firmicutes species belonging to the dominant human colonic microbiota ('Ruminococcus bicirculans') reveals two chromosomes and a selective capacity to utilize plant glucans.</title>
        <authorList>
            <consortium name="NISC Comparative Sequencing Program"/>
            <person name="Wegmann U."/>
            <person name="Louis P."/>
            <person name="Goesmann A."/>
            <person name="Henrissat B."/>
            <person name="Duncan S.H."/>
            <person name="Flint H.J."/>
        </authorList>
    </citation>
    <scope>NUCLEOTIDE SEQUENCE</scope>
    <source>
        <strain evidence="1">CGMCC 1.15644</strain>
    </source>
</reference>
<reference evidence="4" key="2">
    <citation type="journal article" date="2019" name="Int. J. Syst. Evol. Microbiol.">
        <title>The Global Catalogue of Microorganisms (GCM) 10K type strain sequencing project: providing services to taxonomists for standard genome sequencing and annotation.</title>
        <authorList>
            <consortium name="The Broad Institute Genomics Platform"/>
            <consortium name="The Broad Institute Genome Sequencing Center for Infectious Disease"/>
            <person name="Wu L."/>
            <person name="Ma J."/>
        </authorList>
    </citation>
    <scope>NUCLEOTIDE SEQUENCE [LARGE SCALE GENOMIC DNA]</scope>
    <source>
        <strain evidence="4">CGMCC 1.15644</strain>
    </source>
</reference>
<comment type="caution">
    <text evidence="2">The sequence shown here is derived from an EMBL/GenBank/DDBJ whole genome shotgun (WGS) entry which is preliminary data.</text>
</comment>
<evidence type="ECO:0008006" key="5">
    <source>
        <dbReference type="Google" id="ProtNLM"/>
    </source>
</evidence>
<evidence type="ECO:0000313" key="4">
    <source>
        <dbReference type="Proteomes" id="UP000622648"/>
    </source>
</evidence>
<accession>A0A4R2H7Y1</accession>
<evidence type="ECO:0000313" key="3">
    <source>
        <dbReference type="Proteomes" id="UP000295684"/>
    </source>
</evidence>
<dbReference type="Proteomes" id="UP000295684">
    <property type="component" value="Unassembled WGS sequence"/>
</dbReference>
<protein>
    <recommendedName>
        <fullName evidence="5">DUF4304 domain-containing protein</fullName>
    </recommendedName>
</protein>
<proteinExistence type="predicted"/>
<name>A0A4R2H7Y1_9SPHI</name>
<dbReference type="AlphaFoldDB" id="A0A4R2H7Y1"/>
<gene>
    <name evidence="2" type="ORF">EV200_106246</name>
    <name evidence="1" type="ORF">GCM10011413_35370</name>
</gene>
<evidence type="ECO:0000313" key="2">
    <source>
        <dbReference type="EMBL" id="TCO22603.1"/>
    </source>
</evidence>
<organism evidence="2 3">
    <name type="scientific">Pedobacter psychrotolerans</name>
    <dbReference type="NCBI Taxonomy" id="1843235"/>
    <lineage>
        <taxon>Bacteria</taxon>
        <taxon>Pseudomonadati</taxon>
        <taxon>Bacteroidota</taxon>
        <taxon>Sphingobacteriia</taxon>
        <taxon>Sphingobacteriales</taxon>
        <taxon>Sphingobacteriaceae</taxon>
        <taxon>Pedobacter</taxon>
    </lineage>
</organism>
<dbReference type="OrthoDB" id="362084at2"/>
<dbReference type="RefSeq" id="WP_132534574.1">
    <property type="nucleotide sequence ID" value="NZ_BMJO01000006.1"/>
</dbReference>
<reference evidence="1" key="4">
    <citation type="submission" date="2024-05" db="EMBL/GenBank/DDBJ databases">
        <authorList>
            <person name="Sun Q."/>
            <person name="Zhou Y."/>
        </authorList>
    </citation>
    <scope>NUCLEOTIDE SEQUENCE</scope>
    <source>
        <strain evidence="1">CGMCC 1.15644</strain>
    </source>
</reference>
<reference evidence="2 3" key="3">
    <citation type="submission" date="2019-03" db="EMBL/GenBank/DDBJ databases">
        <title>Genomic Encyclopedia of Type Strains, Phase IV (KMG-IV): sequencing the most valuable type-strain genomes for metagenomic binning, comparative biology and taxonomic classification.</title>
        <authorList>
            <person name="Goeker M."/>
        </authorList>
    </citation>
    <scope>NUCLEOTIDE SEQUENCE [LARGE SCALE GENOMIC DNA]</scope>
    <source>
        <strain evidence="2 3">DSM 103236</strain>
    </source>
</reference>
<dbReference type="Proteomes" id="UP000622648">
    <property type="component" value="Unassembled WGS sequence"/>
</dbReference>
<sequence length="226" mass="26831">MRPEREFAVTACKELEEKLSIYGFKTLSKGLLFKRKLNCDITQEIAFQINSYFDIIVHISISSETVKRWNKDNFEDESGIMVTNQLGYLTPLQNWKTWNIMKSEIAKKQFKEEFLYQIEEYILPFFEKFNNINLLIEELIENNGSWTNYDKRGQVLPIETVLSYKTVEDGQRLLNNFLKENVAYLKQIRKHKLHEMIEFDFKYSEFFGAVEFKKASQKGLTINEIS</sequence>
<dbReference type="EMBL" id="SLWO01000006">
    <property type="protein sequence ID" value="TCO22603.1"/>
    <property type="molecule type" value="Genomic_DNA"/>
</dbReference>
<keyword evidence="4" id="KW-1185">Reference proteome</keyword>